<reference evidence="8 9" key="1">
    <citation type="journal article" date="2010" name="Nature">
        <title>Genome sequencing and analysis of the model grass Brachypodium distachyon.</title>
        <authorList>
            <consortium name="International Brachypodium Initiative"/>
        </authorList>
    </citation>
    <scope>NUCLEOTIDE SEQUENCE [LARGE SCALE GENOMIC DNA]</scope>
    <source>
        <strain evidence="8 9">Bd21</strain>
    </source>
</reference>
<dbReference type="STRING" id="15368.A0A0Q3MJK8"/>
<dbReference type="InterPro" id="IPR045064">
    <property type="entry name" value="Reticulon-like"/>
</dbReference>
<gene>
    <name evidence="9" type="primary">LOC100843146</name>
    <name evidence="8" type="ORF">BRADI_2g14138v3</name>
</gene>
<keyword evidence="2 6" id="KW-0812">Transmembrane</keyword>
<dbReference type="Gramene" id="KQK04542">
    <property type="protein sequence ID" value="KQK04542"/>
    <property type="gene ID" value="BRADI_2g14138v3"/>
</dbReference>
<evidence type="ECO:0000256" key="4">
    <source>
        <dbReference type="ARBA" id="ARBA00022989"/>
    </source>
</evidence>
<evidence type="ECO:0000256" key="3">
    <source>
        <dbReference type="ARBA" id="ARBA00022824"/>
    </source>
</evidence>
<dbReference type="Pfam" id="PF02453">
    <property type="entry name" value="Reticulon"/>
    <property type="match status" value="1"/>
</dbReference>
<dbReference type="PANTHER" id="PTHR10994:SF183">
    <property type="entry name" value="RETICULON-LIKE PROTEIN"/>
    <property type="match status" value="1"/>
</dbReference>
<evidence type="ECO:0000256" key="6">
    <source>
        <dbReference type="SAM" id="Phobius"/>
    </source>
</evidence>
<keyword evidence="4 6" id="KW-1133">Transmembrane helix</keyword>
<keyword evidence="10" id="KW-1185">Reference proteome</keyword>
<evidence type="ECO:0000313" key="10">
    <source>
        <dbReference type="Proteomes" id="UP000008810"/>
    </source>
</evidence>
<feature type="transmembrane region" description="Helical" evidence="6">
    <location>
        <begin position="74"/>
        <end position="95"/>
    </location>
</feature>
<feature type="domain" description="Reticulon" evidence="7">
    <location>
        <begin position="41"/>
        <end position="183"/>
    </location>
</feature>
<keyword evidence="5 6" id="KW-0472">Membrane</keyword>
<dbReference type="EnsemblPlants" id="KQK04542">
    <property type="protein sequence ID" value="KQK04542"/>
    <property type="gene ID" value="BRADI_2g14138v3"/>
</dbReference>
<dbReference type="GO" id="GO:0005789">
    <property type="term" value="C:endoplasmic reticulum membrane"/>
    <property type="evidence" value="ECO:0007669"/>
    <property type="project" value="UniProtKB-SubCell"/>
</dbReference>
<sequence>MIHPSNSITRKHKAFIARESSLRVSFLIHRFTSMDVAEFALDVVLWRGGKAPVSSCLLAATLCSWLLASASSSYSLLSLASNALLLLLALLFLWAKAARLLGRPPPPVPDLQPAADRLASLLRSALADAADAFNHIAGGSPSSNRLLARAFLALSLLSFLAGSPAFRYPAVVAALTLPPLYVRWDMDAYLRLASLNLYRYELLYQRFSLACFRTARDWIMLDDHEEEDDHRLLLLNKKQLMIHSYTS</sequence>
<keyword evidence="3" id="KW-0256">Endoplasmic reticulum</keyword>
<evidence type="ECO:0000313" key="9">
    <source>
        <dbReference type="EnsemblPlants" id="KQK04542"/>
    </source>
</evidence>
<dbReference type="Proteomes" id="UP000008810">
    <property type="component" value="Chromosome 2"/>
</dbReference>
<evidence type="ECO:0000313" key="8">
    <source>
        <dbReference type="EMBL" id="KQK04542.1"/>
    </source>
</evidence>
<dbReference type="GeneID" id="100843146"/>
<proteinExistence type="predicted"/>
<dbReference type="GO" id="GO:0009617">
    <property type="term" value="P:response to bacterium"/>
    <property type="evidence" value="ECO:0007669"/>
    <property type="project" value="InterPro"/>
</dbReference>
<accession>A0A0Q3MJK8</accession>
<organism evidence="8">
    <name type="scientific">Brachypodium distachyon</name>
    <name type="common">Purple false brome</name>
    <name type="synonym">Trachynia distachya</name>
    <dbReference type="NCBI Taxonomy" id="15368"/>
    <lineage>
        <taxon>Eukaryota</taxon>
        <taxon>Viridiplantae</taxon>
        <taxon>Streptophyta</taxon>
        <taxon>Embryophyta</taxon>
        <taxon>Tracheophyta</taxon>
        <taxon>Spermatophyta</taxon>
        <taxon>Magnoliopsida</taxon>
        <taxon>Liliopsida</taxon>
        <taxon>Poales</taxon>
        <taxon>Poaceae</taxon>
        <taxon>BOP clade</taxon>
        <taxon>Pooideae</taxon>
        <taxon>Stipodae</taxon>
        <taxon>Brachypodieae</taxon>
        <taxon>Brachypodium</taxon>
    </lineage>
</organism>
<reference evidence="8" key="2">
    <citation type="submission" date="2017-06" db="EMBL/GenBank/DDBJ databases">
        <title>WGS assembly of Brachypodium distachyon.</title>
        <authorList>
            <consortium name="The International Brachypodium Initiative"/>
            <person name="Lucas S."/>
            <person name="Harmon-Smith M."/>
            <person name="Lail K."/>
            <person name="Tice H."/>
            <person name="Grimwood J."/>
            <person name="Bruce D."/>
            <person name="Barry K."/>
            <person name="Shu S."/>
            <person name="Lindquist E."/>
            <person name="Wang M."/>
            <person name="Pitluck S."/>
            <person name="Vogel J.P."/>
            <person name="Garvin D.F."/>
            <person name="Mockler T.C."/>
            <person name="Schmutz J."/>
            <person name="Rokhsar D."/>
            <person name="Bevan M.W."/>
        </authorList>
    </citation>
    <scope>NUCLEOTIDE SEQUENCE</scope>
    <source>
        <strain evidence="8">Bd21</strain>
    </source>
</reference>
<dbReference type="EMBL" id="CM000881">
    <property type="protein sequence ID" value="KQK04542.1"/>
    <property type="molecule type" value="Genomic_DNA"/>
</dbReference>
<name>A0A0Q3MJK8_BRADI</name>
<dbReference type="OrthoDB" id="567788at2759"/>
<evidence type="ECO:0000256" key="5">
    <source>
        <dbReference type="ARBA" id="ARBA00023136"/>
    </source>
</evidence>
<evidence type="ECO:0000256" key="1">
    <source>
        <dbReference type="ARBA" id="ARBA00004477"/>
    </source>
</evidence>
<dbReference type="RefSeq" id="XP_003565800.2">
    <property type="nucleotide sequence ID" value="XM_003565752.3"/>
</dbReference>
<protein>
    <recommendedName>
        <fullName evidence="7">Reticulon domain-containing protein</fullName>
    </recommendedName>
</protein>
<dbReference type="InterPro" id="IPR003388">
    <property type="entry name" value="Reticulon"/>
</dbReference>
<evidence type="ECO:0000256" key="2">
    <source>
        <dbReference type="ARBA" id="ARBA00022692"/>
    </source>
</evidence>
<dbReference type="PANTHER" id="PTHR10994">
    <property type="entry name" value="RETICULON"/>
    <property type="match status" value="1"/>
</dbReference>
<dbReference type="KEGG" id="bdi:100843146"/>
<evidence type="ECO:0000259" key="7">
    <source>
        <dbReference type="Pfam" id="PF02453"/>
    </source>
</evidence>
<comment type="subcellular location">
    <subcellularLocation>
        <location evidence="1">Endoplasmic reticulum membrane</location>
        <topology evidence="1">Multi-pass membrane protein</topology>
    </subcellularLocation>
</comment>
<dbReference type="AlphaFoldDB" id="A0A0Q3MJK8"/>
<reference evidence="9" key="3">
    <citation type="submission" date="2018-08" db="UniProtKB">
        <authorList>
            <consortium name="EnsemblPlants"/>
        </authorList>
    </citation>
    <scope>IDENTIFICATION</scope>
    <source>
        <strain evidence="9">cv. Bd21</strain>
    </source>
</reference>